<keyword evidence="3" id="KW-0805">Transcription regulation</keyword>
<protein>
    <submittedName>
        <fullName evidence="8">Uncharacterized protein</fullName>
    </submittedName>
</protein>
<dbReference type="RefSeq" id="XP_004353119.1">
    <property type="nucleotide sequence ID" value="XM_004353067.1"/>
</dbReference>
<evidence type="ECO:0000313" key="9">
    <source>
        <dbReference type="Proteomes" id="UP000011083"/>
    </source>
</evidence>
<dbReference type="KEGG" id="acan:ACA1_072130"/>
<dbReference type="OrthoDB" id="21216at2759"/>
<dbReference type="GO" id="GO:0003712">
    <property type="term" value="F:transcription coregulator activity"/>
    <property type="evidence" value="ECO:0007669"/>
    <property type="project" value="TreeGrafter"/>
</dbReference>
<evidence type="ECO:0000256" key="1">
    <source>
        <dbReference type="ARBA" id="ARBA00004123"/>
    </source>
</evidence>
<dbReference type="PANTHER" id="PTHR12898">
    <property type="entry name" value="MEDIATOR OF RNA POLYMERASE II TRANSCRIPTION SUBUNIT 24"/>
    <property type="match status" value="1"/>
</dbReference>
<feature type="region of interest" description="Disordered" evidence="7">
    <location>
        <begin position="737"/>
        <end position="758"/>
    </location>
</feature>
<name>L8HGQ5_ACACF</name>
<feature type="region of interest" description="Disordered" evidence="7">
    <location>
        <begin position="462"/>
        <end position="494"/>
    </location>
</feature>
<dbReference type="GO" id="GO:0060261">
    <property type="term" value="P:positive regulation of transcription initiation by RNA polymerase II"/>
    <property type="evidence" value="ECO:0007669"/>
    <property type="project" value="TreeGrafter"/>
</dbReference>
<organism evidence="8 9">
    <name type="scientific">Acanthamoeba castellanii (strain ATCC 30010 / Neff)</name>
    <dbReference type="NCBI Taxonomy" id="1257118"/>
    <lineage>
        <taxon>Eukaryota</taxon>
        <taxon>Amoebozoa</taxon>
        <taxon>Discosea</taxon>
        <taxon>Longamoebia</taxon>
        <taxon>Centramoebida</taxon>
        <taxon>Acanthamoebidae</taxon>
        <taxon>Acanthamoeba</taxon>
    </lineage>
</organism>
<proteinExistence type="inferred from homology"/>
<dbReference type="VEuPathDB" id="AmoebaDB:ACA1_072130"/>
<evidence type="ECO:0000256" key="3">
    <source>
        <dbReference type="ARBA" id="ARBA00023015"/>
    </source>
</evidence>
<feature type="compositionally biased region" description="Basic and acidic residues" evidence="7">
    <location>
        <begin position="126"/>
        <end position="135"/>
    </location>
</feature>
<keyword evidence="5" id="KW-0804">Transcription</keyword>
<keyword evidence="9" id="KW-1185">Reference proteome</keyword>
<dbReference type="GO" id="GO:0016592">
    <property type="term" value="C:mediator complex"/>
    <property type="evidence" value="ECO:0007669"/>
    <property type="project" value="InterPro"/>
</dbReference>
<feature type="region of interest" description="Disordered" evidence="7">
    <location>
        <begin position="126"/>
        <end position="178"/>
    </location>
</feature>
<keyword evidence="4" id="KW-0010">Activator</keyword>
<accession>L8HGQ5</accession>
<comment type="subcellular location">
    <subcellularLocation>
        <location evidence="1">Nucleus</location>
    </subcellularLocation>
</comment>
<dbReference type="GeneID" id="14924572"/>
<dbReference type="Proteomes" id="UP000011083">
    <property type="component" value="Unassembled WGS sequence"/>
</dbReference>
<comment type="similarity">
    <text evidence="2">Belongs to the Mediator complex subunit 24 family.</text>
</comment>
<feature type="compositionally biased region" description="Basic and acidic residues" evidence="7">
    <location>
        <begin position="737"/>
        <end position="746"/>
    </location>
</feature>
<evidence type="ECO:0000256" key="6">
    <source>
        <dbReference type="ARBA" id="ARBA00023242"/>
    </source>
</evidence>
<dbReference type="InterPro" id="IPR021429">
    <property type="entry name" value="Mediator_Med24"/>
</dbReference>
<evidence type="ECO:0000256" key="5">
    <source>
        <dbReference type="ARBA" id="ARBA00023163"/>
    </source>
</evidence>
<gene>
    <name evidence="8" type="ORF">ACA1_072130</name>
</gene>
<evidence type="ECO:0000256" key="4">
    <source>
        <dbReference type="ARBA" id="ARBA00023159"/>
    </source>
</evidence>
<reference evidence="8 9" key="1">
    <citation type="journal article" date="2013" name="Genome Biol.">
        <title>Genome of Acanthamoeba castellanii highlights extensive lateral gene transfer and early evolution of tyrosine kinase signaling.</title>
        <authorList>
            <person name="Clarke M."/>
            <person name="Lohan A.J."/>
            <person name="Liu B."/>
            <person name="Lagkouvardos I."/>
            <person name="Roy S."/>
            <person name="Zafar N."/>
            <person name="Bertelli C."/>
            <person name="Schilde C."/>
            <person name="Kianianmomeni A."/>
            <person name="Burglin T.R."/>
            <person name="Frech C."/>
            <person name="Turcotte B."/>
            <person name="Kopec K.O."/>
            <person name="Synnott J.M."/>
            <person name="Choo C."/>
            <person name="Paponov I."/>
            <person name="Finkler A."/>
            <person name="Soon Heng Tan C."/>
            <person name="Hutchins A.P."/>
            <person name="Weinmeier T."/>
            <person name="Rattei T."/>
            <person name="Chu J.S."/>
            <person name="Gimenez G."/>
            <person name="Irimia M."/>
            <person name="Rigden D.J."/>
            <person name="Fitzpatrick D.A."/>
            <person name="Lorenzo-Morales J."/>
            <person name="Bateman A."/>
            <person name="Chiu C.H."/>
            <person name="Tang P."/>
            <person name="Hegemann P."/>
            <person name="Fromm H."/>
            <person name="Raoult D."/>
            <person name="Greub G."/>
            <person name="Miranda-Saavedra D."/>
            <person name="Chen N."/>
            <person name="Nash P."/>
            <person name="Ginger M.L."/>
            <person name="Horn M."/>
            <person name="Schaap P."/>
            <person name="Caler L."/>
            <person name="Loftus B."/>
        </authorList>
    </citation>
    <scope>NUCLEOTIDE SEQUENCE [LARGE SCALE GENOMIC DNA]</scope>
    <source>
        <strain evidence="8 9">Neff</strain>
    </source>
</reference>
<evidence type="ECO:0000256" key="2">
    <source>
        <dbReference type="ARBA" id="ARBA00007864"/>
    </source>
</evidence>
<dbReference type="AlphaFoldDB" id="L8HGQ5"/>
<sequence>MQKSSNQRGDANFELQRVFASAWNKRLTPAQWGRAIKDHFGPRAATSPLLCDFLLQQARVGPSPSPLLLSYIRHSLSVGLVAKAHFFNSLCDVASPAAPGQFSAFLQLVAEFAPLMISHEEREELRRSIAKEQQSRHKRKRALSKSYDDEGMMDLEGSSQGTEPHQAEQGGDHSKKARTAAAAAAELEFGEEQMKEGGSTTTDGISFIARIFLRLAEMLVSAVAYLSSSSAGQGGSCNNLEVSVNTLVALLTHHKCLAFLLLARHEHPDLWSSFCSKCEDLFKSGSGELVNQATSTSLTPHPHKHILKPLWRALQGLLSTEWCRLYCRGWLKHNLFTNVARHNSNAYNRPWIAIALVVKEESPRVCGEDAEPKGLPRARMLWSAALRFYNSKRTAVHSREWYIARNYLLVKVPLLMQQWTDMNETEQTFAQIPQLSHFNPVELSLIHLSHFPTLVSPGVTTGTKARSSSVSSPPLTPTQALVSPSSSTLSTSHPVLTGASPAAASADALSNAAHSIMLGELASACLHRGLVSRDKLETFLPGLTIDGVSTDLYSVEAMLAGTPPQKKEDVDQLFGFLRNKELGEDVVKKALEVVGNLHQHLQAQEHLVQAVLSASDPFASPMAVKEEEGPIAPATLAQLFATLCSDYVLDALFLHATLPQLASNVAVHCARWGDGVLTQVEEISPETRSEAASLFPSAFTLLVAILEKLEVKSCASNQEAFQRTDGFMYLLSEEKRQRGELKEEPSGSHGSPDGSKEKHDKASLLTWYNSYMFSKFDLSTPAKAQLYLGCVHKKFSLAACCAHYKTALDVIPFIHIPLYLWLATELLVTIQHTTISTGGSPPSYQVSVPLLVLSTLAEQHPLSAKARSKHRASAPPPKSGAVMVTAIGVSLKKALETAGDNPQSEKLKTMLQSVVTTKYTHTTPLNAQLQKDFLAALPETMPSTSFTHFSFILSRVGKREFCDHMFRCIIHSLHGGMGSRHALRAAEMSACLVALCGGKDLVATLFSQYLPLCHFGQKTQFYGQLVAYMSVLSAALTGMHLVPLSPPGQAKPPVELALLGVFDYITTQLELMVEHPSSTLAFTLTFLSLATAIPSIFRFAPALRLATALAKLGAYQLLFCIFFTPASPSKTAMMAMASGEDELLPIASSDSAAISSSRRMLDVAKAVIAHKAFGDAKELLFE</sequence>
<evidence type="ECO:0000313" key="8">
    <source>
        <dbReference type="EMBL" id="ELR23591.1"/>
    </source>
</evidence>
<keyword evidence="6" id="KW-0539">Nucleus</keyword>
<dbReference type="Pfam" id="PF11277">
    <property type="entry name" value="Med24_N"/>
    <property type="match status" value="1"/>
</dbReference>
<feature type="compositionally biased region" description="Low complexity" evidence="7">
    <location>
        <begin position="481"/>
        <end position="494"/>
    </location>
</feature>
<dbReference type="EMBL" id="KB007857">
    <property type="protein sequence ID" value="ELR23591.1"/>
    <property type="molecule type" value="Genomic_DNA"/>
</dbReference>
<evidence type="ECO:0000256" key="7">
    <source>
        <dbReference type="SAM" id="MobiDB-lite"/>
    </source>
</evidence>
<dbReference type="PANTHER" id="PTHR12898:SF1">
    <property type="entry name" value="MEDIATOR OF RNA POLYMERASE II TRANSCRIPTION SUBUNIT 24"/>
    <property type="match status" value="1"/>
</dbReference>